<sequence length="390" mass="41502">MKLKLAALALAAGLAGFGSAQAQDTVKIGVILPYSGPFADAATQMDNGIKLFMEQNGDTVAGKKIEIIRKDTGGIAPDVAKRLAQELVVRDGIDILAGFALTPNALAAADISAEAEKFMVVMNAATSIITTKSPYMVRVSVTTPLLNEAFGKWVYDSGLKEVYTLNSDYGPGNDAQAAFERGFTEAGGKIVGADKMPVANPDFAPFVQRVKDANPQGLWVFIPGGSMPAALGKALAERGLTPETMQIMGQGELTMESALESMGDGAEGIVTAFHYDFNHQSDKNAEFVKAYNALANRNPDIFSIGGYDGMHLIYEALKKTGGDAGGQALVDAAKGMAWESPRGPISIDPETRDIIETVYIRRVEKSADGTLLNVEFDKIENVKDPVKARM</sequence>
<dbReference type="GO" id="GO:0006865">
    <property type="term" value="P:amino acid transport"/>
    <property type="evidence" value="ECO:0007669"/>
    <property type="project" value="UniProtKB-KW"/>
</dbReference>
<evidence type="ECO:0000259" key="5">
    <source>
        <dbReference type="Pfam" id="PF13458"/>
    </source>
</evidence>
<keyword evidence="2 4" id="KW-0732">Signal</keyword>
<organism evidence="6 7">
    <name type="scientific">Microbaculum marinum</name>
    <dbReference type="NCBI Taxonomy" id="1764581"/>
    <lineage>
        <taxon>Bacteria</taxon>
        <taxon>Pseudomonadati</taxon>
        <taxon>Pseudomonadota</taxon>
        <taxon>Alphaproteobacteria</taxon>
        <taxon>Hyphomicrobiales</taxon>
        <taxon>Tepidamorphaceae</taxon>
        <taxon>Microbaculum</taxon>
    </lineage>
</organism>
<feature type="signal peptide" evidence="4">
    <location>
        <begin position="1"/>
        <end position="22"/>
    </location>
</feature>
<comment type="similarity">
    <text evidence="1">Belongs to the leucine-binding protein family.</text>
</comment>
<evidence type="ECO:0000256" key="3">
    <source>
        <dbReference type="ARBA" id="ARBA00022970"/>
    </source>
</evidence>
<dbReference type="PANTHER" id="PTHR30483">
    <property type="entry name" value="LEUCINE-SPECIFIC-BINDING PROTEIN"/>
    <property type="match status" value="1"/>
</dbReference>
<protein>
    <submittedName>
        <fullName evidence="6">ABC transporter substrate-binding protein</fullName>
    </submittedName>
</protein>
<dbReference type="CDD" id="cd20013">
    <property type="entry name" value="PBP1_RPA0985_benzoate-like"/>
    <property type="match status" value="1"/>
</dbReference>
<feature type="domain" description="Leucine-binding protein" evidence="5">
    <location>
        <begin position="25"/>
        <end position="365"/>
    </location>
</feature>
<reference evidence="6 7" key="1">
    <citation type="submission" date="2024-02" db="EMBL/GenBank/DDBJ databases">
        <title>Genome analysis and characterization of Microbaculum marinisediminis sp. nov., isolated from marine sediment.</title>
        <authorList>
            <person name="Du Z.-J."/>
            <person name="Ye Y.-Q."/>
            <person name="Zhang Z.-R."/>
            <person name="Yuan S.-M."/>
            <person name="Zhang X.-Y."/>
        </authorList>
    </citation>
    <scope>NUCLEOTIDE SEQUENCE [LARGE SCALE GENOMIC DNA]</scope>
    <source>
        <strain evidence="6 7">SDUM1044001</strain>
    </source>
</reference>
<dbReference type="EMBL" id="JAZHOF010000001">
    <property type="protein sequence ID" value="MEJ8570128.1"/>
    <property type="molecule type" value="Genomic_DNA"/>
</dbReference>
<evidence type="ECO:0000313" key="7">
    <source>
        <dbReference type="Proteomes" id="UP001378188"/>
    </source>
</evidence>
<dbReference type="InterPro" id="IPR028081">
    <property type="entry name" value="Leu-bd"/>
</dbReference>
<dbReference type="AlphaFoldDB" id="A0AAW9RIQ9"/>
<dbReference type="Gene3D" id="3.40.50.2300">
    <property type="match status" value="2"/>
</dbReference>
<accession>A0AAW9RIQ9</accession>
<dbReference type="Pfam" id="PF13458">
    <property type="entry name" value="Peripla_BP_6"/>
    <property type="match status" value="1"/>
</dbReference>
<keyword evidence="3" id="KW-0813">Transport</keyword>
<proteinExistence type="inferred from homology"/>
<dbReference type="InterPro" id="IPR051010">
    <property type="entry name" value="BCAA_transport"/>
</dbReference>
<dbReference type="SUPFAM" id="SSF53822">
    <property type="entry name" value="Periplasmic binding protein-like I"/>
    <property type="match status" value="1"/>
</dbReference>
<feature type="chain" id="PRO_5043914458" evidence="4">
    <location>
        <begin position="23"/>
        <end position="390"/>
    </location>
</feature>
<evidence type="ECO:0000256" key="1">
    <source>
        <dbReference type="ARBA" id="ARBA00010062"/>
    </source>
</evidence>
<evidence type="ECO:0000256" key="2">
    <source>
        <dbReference type="ARBA" id="ARBA00022729"/>
    </source>
</evidence>
<name>A0AAW9RIQ9_9HYPH</name>
<keyword evidence="7" id="KW-1185">Reference proteome</keyword>
<dbReference type="Proteomes" id="UP001378188">
    <property type="component" value="Unassembled WGS sequence"/>
</dbReference>
<dbReference type="RefSeq" id="WP_340327867.1">
    <property type="nucleotide sequence ID" value="NZ_JAZHOF010000001.1"/>
</dbReference>
<evidence type="ECO:0000313" key="6">
    <source>
        <dbReference type="EMBL" id="MEJ8570128.1"/>
    </source>
</evidence>
<keyword evidence="3" id="KW-0029">Amino-acid transport</keyword>
<evidence type="ECO:0000256" key="4">
    <source>
        <dbReference type="SAM" id="SignalP"/>
    </source>
</evidence>
<dbReference type="InterPro" id="IPR028082">
    <property type="entry name" value="Peripla_BP_I"/>
</dbReference>
<gene>
    <name evidence="6" type="ORF">V3328_01480</name>
</gene>
<dbReference type="PANTHER" id="PTHR30483:SF6">
    <property type="entry name" value="PERIPLASMIC BINDING PROTEIN OF ABC TRANSPORTER FOR NATURAL AMINO ACIDS"/>
    <property type="match status" value="1"/>
</dbReference>
<comment type="caution">
    <text evidence="6">The sequence shown here is derived from an EMBL/GenBank/DDBJ whole genome shotgun (WGS) entry which is preliminary data.</text>
</comment>